<evidence type="ECO:0000256" key="1">
    <source>
        <dbReference type="SAM" id="Phobius"/>
    </source>
</evidence>
<keyword evidence="4" id="KW-1185">Reference proteome</keyword>
<proteinExistence type="predicted"/>
<dbReference type="AlphaFoldDB" id="A0A5B7GPI9"/>
<name>A0A5B7GPI9_PORTR</name>
<keyword evidence="1" id="KW-1133">Transmembrane helix</keyword>
<accession>A0A5B7GPI9</accession>
<dbReference type="PANTHER" id="PTHR21104">
    <property type="entry name" value="FIBRONECTIN TYPE III DOMAIN-CONTAINING PROTEIN"/>
    <property type="match status" value="1"/>
</dbReference>
<protein>
    <recommendedName>
        <fullName evidence="2">Fibronectin type III domain-containing protein</fullName>
    </recommendedName>
</protein>
<dbReference type="PANTHER" id="PTHR21104:SF2">
    <property type="entry name" value="FIBRONECTIN TYPE-III DOMAIN-CONTAINING PROTEIN"/>
    <property type="match status" value="1"/>
</dbReference>
<feature type="domain" description="Fibronectin type III" evidence="2">
    <location>
        <begin position="104"/>
        <end position="130"/>
    </location>
</feature>
<evidence type="ECO:0000259" key="2">
    <source>
        <dbReference type="Pfam" id="PF16066"/>
    </source>
</evidence>
<keyword evidence="1" id="KW-0472">Membrane</keyword>
<keyword evidence="1" id="KW-0812">Transmembrane</keyword>
<dbReference type="OrthoDB" id="6424355at2759"/>
<dbReference type="Pfam" id="PF16066">
    <property type="entry name" value="DUF4808"/>
    <property type="match status" value="1"/>
</dbReference>
<reference evidence="3 4" key="1">
    <citation type="submission" date="2019-05" db="EMBL/GenBank/DDBJ databases">
        <title>Another draft genome of Portunus trituberculatus and its Hox gene families provides insights of decapod evolution.</title>
        <authorList>
            <person name="Jeong J.-H."/>
            <person name="Song I."/>
            <person name="Kim S."/>
            <person name="Choi T."/>
            <person name="Kim D."/>
            <person name="Ryu S."/>
            <person name="Kim W."/>
        </authorList>
    </citation>
    <scope>NUCLEOTIDE SEQUENCE [LARGE SCALE GENOMIC DNA]</scope>
    <source>
        <tissue evidence="3">Muscle</tissue>
    </source>
</reference>
<comment type="caution">
    <text evidence="3">The sequence shown here is derived from an EMBL/GenBank/DDBJ whole genome shotgun (WGS) entry which is preliminary data.</text>
</comment>
<dbReference type="InterPro" id="IPR032073">
    <property type="entry name" value="FNDC5_C"/>
</dbReference>
<evidence type="ECO:0000313" key="3">
    <source>
        <dbReference type="EMBL" id="MPC60722.1"/>
    </source>
</evidence>
<gene>
    <name evidence="3" type="ORF">E2C01_054778</name>
</gene>
<dbReference type="EMBL" id="VSRR010017824">
    <property type="protein sequence ID" value="MPC60722.1"/>
    <property type="molecule type" value="Genomic_DNA"/>
</dbReference>
<dbReference type="Proteomes" id="UP000324222">
    <property type="component" value="Unassembled WGS sequence"/>
</dbReference>
<organism evidence="3 4">
    <name type="scientific">Portunus trituberculatus</name>
    <name type="common">Swimming crab</name>
    <name type="synonym">Neptunus trituberculatus</name>
    <dbReference type="NCBI Taxonomy" id="210409"/>
    <lineage>
        <taxon>Eukaryota</taxon>
        <taxon>Metazoa</taxon>
        <taxon>Ecdysozoa</taxon>
        <taxon>Arthropoda</taxon>
        <taxon>Crustacea</taxon>
        <taxon>Multicrustacea</taxon>
        <taxon>Malacostraca</taxon>
        <taxon>Eumalacostraca</taxon>
        <taxon>Eucarida</taxon>
        <taxon>Decapoda</taxon>
        <taxon>Pleocyemata</taxon>
        <taxon>Brachyura</taxon>
        <taxon>Eubrachyura</taxon>
        <taxon>Portunoidea</taxon>
        <taxon>Portunidae</taxon>
        <taxon>Portuninae</taxon>
        <taxon>Portunus</taxon>
    </lineage>
</organism>
<evidence type="ECO:0000313" key="4">
    <source>
        <dbReference type="Proteomes" id="UP000324222"/>
    </source>
</evidence>
<feature type="transmembrane region" description="Helical" evidence="1">
    <location>
        <begin position="109"/>
        <end position="127"/>
    </location>
</feature>
<sequence length="166" mass="18705">MPLASVIKVYRVVAEVKAPLKSVVLERLLPLTQYQVFVTTVINNTAVWRSPVVTFHTSIEDINAPVNGTVRIFSTPTILEGVDVDLDEVGSTVTTDRKMGHVRVRAEEVGIVLLVLAVWMFAIALFFNRWEINTSCQKINTKLIMLFHNIKRTDENILTKAQTNLQ</sequence>